<protein>
    <submittedName>
        <fullName evidence="1">Uncharacterized protein</fullName>
    </submittedName>
</protein>
<accession>A0A8S5QL23</accession>
<name>A0A8S5QL23_9CAUD</name>
<organism evidence="1">
    <name type="scientific">Myoviridae sp. ct0e511</name>
    <dbReference type="NCBI Taxonomy" id="2825013"/>
    <lineage>
        <taxon>Viruses</taxon>
        <taxon>Duplodnaviria</taxon>
        <taxon>Heunggongvirae</taxon>
        <taxon>Uroviricota</taxon>
        <taxon>Caudoviricetes</taxon>
    </lineage>
</organism>
<proteinExistence type="predicted"/>
<evidence type="ECO:0000313" key="1">
    <source>
        <dbReference type="EMBL" id="DAE19260.1"/>
    </source>
</evidence>
<sequence length="307" mass="33555">MSEVCVVVRVVAHPAAVRSSSGSSTGRFFRRGGFIGFFGGFAVEVFAEPFDFAGEFVDFAEQFLLGDQPVGLFPAQGDVLLQYVVVLFAQQVDRALHVGQHVVAALAAADQPGDGSGQEAARQGIGQQVGDKCRVHFGSSCRMGLENAGFPEPCLHVERRAGFRSKLVVSHDFDGRVARVEVKHVFPQRLFLRRRAGVFRLHARIATARINDVAAYTVVACRPVGDFPRFDIRVLVVGHQTLHTTIKVEQVGIAYLFPAATRGGGRSVPTTYVGSTHFAPLWGGRAMDNQILKFSHCSNLFRPRFSR</sequence>
<dbReference type="EMBL" id="BK015670">
    <property type="protein sequence ID" value="DAE19260.1"/>
    <property type="molecule type" value="Genomic_DNA"/>
</dbReference>
<reference evidence="1" key="1">
    <citation type="journal article" date="2021" name="Proc. Natl. Acad. Sci. U.S.A.">
        <title>A Catalog of Tens of Thousands of Viruses from Human Metagenomes Reveals Hidden Associations with Chronic Diseases.</title>
        <authorList>
            <person name="Tisza M.J."/>
            <person name="Buck C.B."/>
        </authorList>
    </citation>
    <scope>NUCLEOTIDE SEQUENCE</scope>
    <source>
        <strain evidence="1">Ct0e511</strain>
    </source>
</reference>